<gene>
    <name evidence="1" type="ORF">CEXT_628071</name>
</gene>
<comment type="caution">
    <text evidence="1">The sequence shown here is derived from an EMBL/GenBank/DDBJ whole genome shotgun (WGS) entry which is preliminary data.</text>
</comment>
<sequence>MILDFTKLFDGSQSNACLLLNIAKKASTGPIFKPIPRKLHRRAVYGGCSIGIQVQASNVEKKFCTSEMHKTQIPHCEIST</sequence>
<organism evidence="1 2">
    <name type="scientific">Caerostris extrusa</name>
    <name type="common">Bark spider</name>
    <name type="synonym">Caerostris bankana</name>
    <dbReference type="NCBI Taxonomy" id="172846"/>
    <lineage>
        <taxon>Eukaryota</taxon>
        <taxon>Metazoa</taxon>
        <taxon>Ecdysozoa</taxon>
        <taxon>Arthropoda</taxon>
        <taxon>Chelicerata</taxon>
        <taxon>Arachnida</taxon>
        <taxon>Araneae</taxon>
        <taxon>Araneomorphae</taxon>
        <taxon>Entelegynae</taxon>
        <taxon>Araneoidea</taxon>
        <taxon>Araneidae</taxon>
        <taxon>Caerostris</taxon>
    </lineage>
</organism>
<accession>A0AAV4UPT2</accession>
<dbReference type="AlphaFoldDB" id="A0AAV4UPT2"/>
<evidence type="ECO:0000313" key="1">
    <source>
        <dbReference type="EMBL" id="GIY59875.1"/>
    </source>
</evidence>
<evidence type="ECO:0000313" key="2">
    <source>
        <dbReference type="Proteomes" id="UP001054945"/>
    </source>
</evidence>
<protein>
    <submittedName>
        <fullName evidence="1">Uncharacterized protein</fullName>
    </submittedName>
</protein>
<proteinExistence type="predicted"/>
<dbReference type="EMBL" id="BPLR01013251">
    <property type="protein sequence ID" value="GIY59875.1"/>
    <property type="molecule type" value="Genomic_DNA"/>
</dbReference>
<reference evidence="1 2" key="1">
    <citation type="submission" date="2021-06" db="EMBL/GenBank/DDBJ databases">
        <title>Caerostris extrusa draft genome.</title>
        <authorList>
            <person name="Kono N."/>
            <person name="Arakawa K."/>
        </authorList>
    </citation>
    <scope>NUCLEOTIDE SEQUENCE [LARGE SCALE GENOMIC DNA]</scope>
</reference>
<name>A0AAV4UPT2_CAEEX</name>
<keyword evidence="2" id="KW-1185">Reference proteome</keyword>
<dbReference type="Proteomes" id="UP001054945">
    <property type="component" value="Unassembled WGS sequence"/>
</dbReference>